<proteinExistence type="predicted"/>
<dbReference type="Pfam" id="PF13472">
    <property type="entry name" value="Lipase_GDSL_2"/>
    <property type="match status" value="1"/>
</dbReference>
<keyword evidence="1" id="KW-1133">Transmembrane helix</keyword>
<feature type="domain" description="SGNH hydrolase-type esterase" evidence="2">
    <location>
        <begin position="60"/>
        <end position="232"/>
    </location>
</feature>
<dbReference type="Gene3D" id="3.40.50.1110">
    <property type="entry name" value="SGNH hydrolase"/>
    <property type="match status" value="1"/>
</dbReference>
<dbReference type="GO" id="GO:0016787">
    <property type="term" value="F:hydrolase activity"/>
    <property type="evidence" value="ECO:0007669"/>
    <property type="project" value="UniProtKB-KW"/>
</dbReference>
<keyword evidence="3" id="KW-0378">Hydrolase</keyword>
<dbReference type="InterPro" id="IPR013830">
    <property type="entry name" value="SGNH_hydro"/>
</dbReference>
<dbReference type="CDD" id="cd00229">
    <property type="entry name" value="SGNH_hydrolase"/>
    <property type="match status" value="1"/>
</dbReference>
<dbReference type="SUPFAM" id="SSF52266">
    <property type="entry name" value="SGNH hydrolase"/>
    <property type="match status" value="1"/>
</dbReference>
<reference evidence="3" key="1">
    <citation type="submission" date="2022-08" db="EMBL/GenBank/DDBJ databases">
        <authorList>
            <person name="Deng Y."/>
            <person name="Han X.-F."/>
            <person name="Zhang Y.-Q."/>
        </authorList>
    </citation>
    <scope>NUCLEOTIDE SEQUENCE</scope>
    <source>
        <strain evidence="3">CPCC 203386</strain>
    </source>
</reference>
<evidence type="ECO:0000313" key="3">
    <source>
        <dbReference type="EMBL" id="MCS5735584.1"/>
    </source>
</evidence>
<evidence type="ECO:0000256" key="1">
    <source>
        <dbReference type="SAM" id="Phobius"/>
    </source>
</evidence>
<dbReference type="RefSeq" id="WP_259540526.1">
    <property type="nucleotide sequence ID" value="NZ_JANLCJ010000007.1"/>
</dbReference>
<dbReference type="EMBL" id="JANLCJ010000007">
    <property type="protein sequence ID" value="MCS5735584.1"/>
    <property type="molecule type" value="Genomic_DNA"/>
</dbReference>
<dbReference type="InterPro" id="IPR036514">
    <property type="entry name" value="SGNH_hydro_sf"/>
</dbReference>
<evidence type="ECO:0000259" key="2">
    <source>
        <dbReference type="Pfam" id="PF13472"/>
    </source>
</evidence>
<dbReference type="PANTHER" id="PTHR30383">
    <property type="entry name" value="THIOESTERASE 1/PROTEASE 1/LYSOPHOSPHOLIPASE L1"/>
    <property type="match status" value="1"/>
</dbReference>
<gene>
    <name evidence="3" type="ORF">N1032_17710</name>
</gene>
<name>A0ABT2H6N2_9MICO</name>
<dbReference type="InterPro" id="IPR051532">
    <property type="entry name" value="Ester_Hydrolysis_Enzymes"/>
</dbReference>
<evidence type="ECO:0000313" key="4">
    <source>
        <dbReference type="Proteomes" id="UP001165586"/>
    </source>
</evidence>
<feature type="transmembrane region" description="Helical" evidence="1">
    <location>
        <begin position="12"/>
        <end position="36"/>
    </location>
</feature>
<sequence length="242" mass="24671">MPKKARRPGSSWTVEVAVLSAALVIVAIAGAVFLGVSISRNSSSASEVPSAPTASTKVVFIGDSYTHGTGASSEANRWTSIVSKAKGWSETNLGRGGTGYVTTSGINGCGLEYCPTYDEMIPTALESQPDIVVVAGGQNDMGAWTASPSDVTAGISKTYGDIRGRFPDARIIAVGPSTVGAVSNEVVAFDEAVQSAAASVNAEYISLIDPPVIEPSWVTVDGGHVTDSGHAAIAQRVLAAIG</sequence>
<comment type="caution">
    <text evidence="3">The sequence shown here is derived from an EMBL/GenBank/DDBJ whole genome shotgun (WGS) entry which is preliminary data.</text>
</comment>
<organism evidence="3 4">
    <name type="scientific">Herbiconiux daphne</name>
    <dbReference type="NCBI Taxonomy" id="2970914"/>
    <lineage>
        <taxon>Bacteria</taxon>
        <taxon>Bacillati</taxon>
        <taxon>Actinomycetota</taxon>
        <taxon>Actinomycetes</taxon>
        <taxon>Micrococcales</taxon>
        <taxon>Microbacteriaceae</taxon>
        <taxon>Herbiconiux</taxon>
    </lineage>
</organism>
<keyword evidence="1" id="KW-0472">Membrane</keyword>
<protein>
    <submittedName>
        <fullName evidence="3">SGNH/GDSL hydrolase family protein</fullName>
    </submittedName>
</protein>
<accession>A0ABT2H6N2</accession>
<keyword evidence="4" id="KW-1185">Reference proteome</keyword>
<dbReference type="Proteomes" id="UP001165586">
    <property type="component" value="Unassembled WGS sequence"/>
</dbReference>
<keyword evidence="1" id="KW-0812">Transmembrane</keyword>